<sequence length="179" mass="20141">MAARVCRYLKYTKHVGVKFTGKLDSLESYSDASYADCKGSLTTSGYLVKLFGDPIAGKTKKINLVSLSTCEAEYVAMSIACQELISLYSSISLMLDRNFAPMTLYCDNMAAEVNALTCKNKLRHVIEIRYHYVRECVAKGLVKIEWICSKNQLADIFTKPLALEQHTRLTESILNFKLD</sequence>
<dbReference type="PANTHER" id="PTHR11439:SF467">
    <property type="entry name" value="INTEGRASE CATALYTIC DOMAIN-CONTAINING PROTEIN"/>
    <property type="match status" value="1"/>
</dbReference>
<proteinExistence type="predicted"/>
<evidence type="ECO:0000313" key="2">
    <source>
        <dbReference type="Proteomes" id="UP001627154"/>
    </source>
</evidence>
<dbReference type="PANTHER" id="PTHR11439">
    <property type="entry name" value="GAG-POL-RELATED RETROTRANSPOSON"/>
    <property type="match status" value="1"/>
</dbReference>
<dbReference type="AlphaFoldDB" id="A0ABD2VUZ6"/>
<organism evidence="1 2">
    <name type="scientific">Trichogramma kaykai</name>
    <dbReference type="NCBI Taxonomy" id="54128"/>
    <lineage>
        <taxon>Eukaryota</taxon>
        <taxon>Metazoa</taxon>
        <taxon>Ecdysozoa</taxon>
        <taxon>Arthropoda</taxon>
        <taxon>Hexapoda</taxon>
        <taxon>Insecta</taxon>
        <taxon>Pterygota</taxon>
        <taxon>Neoptera</taxon>
        <taxon>Endopterygota</taxon>
        <taxon>Hymenoptera</taxon>
        <taxon>Apocrita</taxon>
        <taxon>Proctotrupomorpha</taxon>
        <taxon>Chalcidoidea</taxon>
        <taxon>Trichogrammatidae</taxon>
        <taxon>Trichogramma</taxon>
    </lineage>
</organism>
<reference evidence="1 2" key="1">
    <citation type="journal article" date="2024" name="bioRxiv">
        <title>A reference genome for Trichogramma kaykai: A tiny desert-dwelling parasitoid wasp with competing sex-ratio distorters.</title>
        <authorList>
            <person name="Culotta J."/>
            <person name="Lindsey A.R."/>
        </authorList>
    </citation>
    <scope>NUCLEOTIDE SEQUENCE [LARGE SCALE GENOMIC DNA]</scope>
    <source>
        <strain evidence="1 2">KSX58</strain>
    </source>
</reference>
<dbReference type="CDD" id="cd09272">
    <property type="entry name" value="RNase_HI_RT_Ty1"/>
    <property type="match status" value="1"/>
</dbReference>
<keyword evidence="2" id="KW-1185">Reference proteome</keyword>
<comment type="caution">
    <text evidence="1">The sequence shown here is derived from an EMBL/GenBank/DDBJ whole genome shotgun (WGS) entry which is preliminary data.</text>
</comment>
<evidence type="ECO:0000313" key="1">
    <source>
        <dbReference type="EMBL" id="KAL3384509.1"/>
    </source>
</evidence>
<accession>A0ABD2VUZ6</accession>
<dbReference type="EMBL" id="JBJJXI010000170">
    <property type="protein sequence ID" value="KAL3384509.1"/>
    <property type="molecule type" value="Genomic_DNA"/>
</dbReference>
<protein>
    <recommendedName>
        <fullName evidence="3">Reverse transcriptase Ty1/copia-type domain-containing protein</fullName>
    </recommendedName>
</protein>
<name>A0ABD2VUZ6_9HYME</name>
<evidence type="ECO:0008006" key="3">
    <source>
        <dbReference type="Google" id="ProtNLM"/>
    </source>
</evidence>
<dbReference type="Proteomes" id="UP001627154">
    <property type="component" value="Unassembled WGS sequence"/>
</dbReference>
<gene>
    <name evidence="1" type="ORF">TKK_019610</name>
</gene>